<dbReference type="AlphaFoldDB" id="A0A2T7PBD0"/>
<evidence type="ECO:0000256" key="5">
    <source>
        <dbReference type="PROSITE-ProRule" id="PRU01023"/>
    </source>
</evidence>
<keyword evidence="2 5" id="KW-0808">Transferase</keyword>
<accession>A0A2T7PBD0</accession>
<dbReference type="PRINTS" id="PR02008">
    <property type="entry name" value="RCMTFAMILY"/>
</dbReference>
<sequence length="440" mass="47675">MANLSLTLDSAVLTKLSKSYPEEVSDGKSSECASGSLKDLLEWLAVPPAFSTLRVNTFVVSSSEALMQVVKQLKETCNLQGKPELRVEIHPTLFDCLLVHNTGPHLPQQQAEKEVIVDHACGMAVLRGADVFKQGIVGAPLYARCLRGFSRVYQGSKMYVGTGVALVDRDELFCTSAVSRGVGVQMSEALYHSPSLSDFLPKIVFPQNLPSIICGHVLGPRPGETILDMCAAPGGKTSHIAALMNNEGRVVALDKTADKVAKIRSNLENFCLTCVESYVFDARKACSKDSDEVGEPPYPPATFDRVLLDGPCSALGQRPAVRNKMTAGCMASFPKLQRMLLTAAVHLVREGGTLVYSTCSLPVEENEDQVAWVLDNFPALVLEEQTPHLGGCGLAHSSLSAANCRLVQRFDPSRLSRIATRDCNSDTIGFFIAKFRKVSR</sequence>
<keyword evidence="4 5" id="KW-0694">RNA-binding</keyword>
<dbReference type="CDD" id="cd21150">
    <property type="entry name" value="PUA_NSun6-like"/>
    <property type="match status" value="1"/>
</dbReference>
<dbReference type="GO" id="GO:0008173">
    <property type="term" value="F:RNA methyltransferase activity"/>
    <property type="evidence" value="ECO:0007669"/>
    <property type="project" value="InterPro"/>
</dbReference>
<dbReference type="SUPFAM" id="SSF53335">
    <property type="entry name" value="S-adenosyl-L-methionine-dependent methyltransferases"/>
    <property type="match status" value="1"/>
</dbReference>
<evidence type="ECO:0000256" key="4">
    <source>
        <dbReference type="ARBA" id="ARBA00022884"/>
    </source>
</evidence>
<dbReference type="PROSITE" id="PS50890">
    <property type="entry name" value="PUA"/>
    <property type="match status" value="1"/>
</dbReference>
<dbReference type="InterPro" id="IPR023267">
    <property type="entry name" value="RCMT"/>
</dbReference>
<dbReference type="PROSITE" id="PS51686">
    <property type="entry name" value="SAM_MT_RSMB_NOP"/>
    <property type="match status" value="1"/>
</dbReference>
<name>A0A2T7PBD0_POMCA</name>
<dbReference type="Pfam" id="PF01189">
    <property type="entry name" value="Methyltr_RsmB-F"/>
    <property type="match status" value="1"/>
</dbReference>
<feature type="domain" description="SAM-dependent MTase RsmB/NOP-type" evidence="6">
    <location>
        <begin position="131"/>
        <end position="438"/>
    </location>
</feature>
<feature type="binding site" evidence="5">
    <location>
        <position position="254"/>
    </location>
    <ligand>
        <name>S-adenosyl-L-methionine</name>
        <dbReference type="ChEBI" id="CHEBI:59789"/>
    </ligand>
</feature>
<dbReference type="InterPro" id="IPR029063">
    <property type="entry name" value="SAM-dependent_MTases_sf"/>
</dbReference>
<evidence type="ECO:0000256" key="3">
    <source>
        <dbReference type="ARBA" id="ARBA00022691"/>
    </source>
</evidence>
<feature type="binding site" evidence="5">
    <location>
        <position position="281"/>
    </location>
    <ligand>
        <name>S-adenosyl-L-methionine</name>
        <dbReference type="ChEBI" id="CHEBI:59789"/>
    </ligand>
</feature>
<organism evidence="7 8">
    <name type="scientific">Pomacea canaliculata</name>
    <name type="common">Golden apple snail</name>
    <dbReference type="NCBI Taxonomy" id="400727"/>
    <lineage>
        <taxon>Eukaryota</taxon>
        <taxon>Metazoa</taxon>
        <taxon>Spiralia</taxon>
        <taxon>Lophotrochozoa</taxon>
        <taxon>Mollusca</taxon>
        <taxon>Gastropoda</taxon>
        <taxon>Caenogastropoda</taxon>
        <taxon>Architaenioglossa</taxon>
        <taxon>Ampullarioidea</taxon>
        <taxon>Ampullariidae</taxon>
        <taxon>Pomacea</taxon>
    </lineage>
</organism>
<keyword evidence="3 5" id="KW-0949">S-adenosyl-L-methionine</keyword>
<keyword evidence="1 5" id="KW-0489">Methyltransferase</keyword>
<comment type="caution">
    <text evidence="7">The sequence shown here is derived from an EMBL/GenBank/DDBJ whole genome shotgun (WGS) entry which is preliminary data.</text>
</comment>
<dbReference type="Gene3D" id="3.40.50.150">
    <property type="entry name" value="Vaccinia Virus protein VP39"/>
    <property type="match status" value="1"/>
</dbReference>
<dbReference type="EMBL" id="PZQS01000005">
    <property type="protein sequence ID" value="PVD30727.1"/>
    <property type="molecule type" value="Genomic_DNA"/>
</dbReference>
<dbReference type="GO" id="GO:0001510">
    <property type="term" value="P:RNA methylation"/>
    <property type="evidence" value="ECO:0007669"/>
    <property type="project" value="InterPro"/>
</dbReference>
<evidence type="ECO:0000259" key="6">
    <source>
        <dbReference type="PROSITE" id="PS51686"/>
    </source>
</evidence>
<dbReference type="GO" id="GO:0003723">
    <property type="term" value="F:RNA binding"/>
    <property type="evidence" value="ECO:0007669"/>
    <property type="project" value="UniProtKB-UniRule"/>
</dbReference>
<proteinExistence type="inferred from homology"/>
<evidence type="ECO:0000313" key="8">
    <source>
        <dbReference type="Proteomes" id="UP000245119"/>
    </source>
</evidence>
<dbReference type="InterPro" id="IPR001678">
    <property type="entry name" value="MeTrfase_RsmB-F_NOP2_dom"/>
</dbReference>
<dbReference type="PANTHER" id="PTHR22807">
    <property type="entry name" value="NOP2 YEAST -RELATED NOL1/NOP2/FMU SUN DOMAIN-CONTAINING"/>
    <property type="match status" value="1"/>
</dbReference>
<feature type="active site" description="Nucleophile" evidence="5">
    <location>
        <position position="359"/>
    </location>
</feature>
<evidence type="ECO:0000313" key="7">
    <source>
        <dbReference type="EMBL" id="PVD30727.1"/>
    </source>
</evidence>
<dbReference type="Proteomes" id="UP000245119">
    <property type="component" value="Linkage Group LG5"/>
</dbReference>
<dbReference type="CDD" id="cd02440">
    <property type="entry name" value="AdoMet_MTases"/>
    <property type="match status" value="1"/>
</dbReference>
<comment type="similarity">
    <text evidence="5">Belongs to the class I-like SAM-binding methyltransferase superfamily. RsmB/NOP family.</text>
</comment>
<dbReference type="PANTHER" id="PTHR22807:SF34">
    <property type="entry name" value="TRNA (CYTOSINE(72)-C(5))-METHYLTRANSFERASE NSUN6"/>
    <property type="match status" value="1"/>
</dbReference>
<dbReference type="STRING" id="400727.A0A2T7PBD0"/>
<protein>
    <recommendedName>
        <fullName evidence="6">SAM-dependent MTase RsmB/NOP-type domain-containing protein</fullName>
    </recommendedName>
</protein>
<reference evidence="7 8" key="1">
    <citation type="submission" date="2018-04" db="EMBL/GenBank/DDBJ databases">
        <title>The genome of golden apple snail Pomacea canaliculata provides insight into stress tolerance and invasive adaptation.</title>
        <authorList>
            <person name="Liu C."/>
            <person name="Liu B."/>
            <person name="Ren Y."/>
            <person name="Zhang Y."/>
            <person name="Wang H."/>
            <person name="Li S."/>
            <person name="Jiang F."/>
            <person name="Yin L."/>
            <person name="Zhang G."/>
            <person name="Qian W."/>
            <person name="Fan W."/>
        </authorList>
    </citation>
    <scope>NUCLEOTIDE SEQUENCE [LARGE SCALE GENOMIC DNA]</scope>
    <source>
        <strain evidence="7">SZHN2017</strain>
        <tissue evidence="7">Muscle</tissue>
    </source>
</reference>
<evidence type="ECO:0000256" key="1">
    <source>
        <dbReference type="ARBA" id="ARBA00022603"/>
    </source>
</evidence>
<dbReference type="OrthoDB" id="260824at2759"/>
<gene>
    <name evidence="7" type="ORF">C0Q70_10002</name>
</gene>
<feature type="binding site" evidence="5">
    <location>
        <begin position="230"/>
        <end position="236"/>
    </location>
    <ligand>
        <name>S-adenosyl-L-methionine</name>
        <dbReference type="ChEBI" id="CHEBI:59789"/>
    </ligand>
</feature>
<feature type="binding site" evidence="5">
    <location>
        <position position="309"/>
    </location>
    <ligand>
        <name>S-adenosyl-L-methionine</name>
        <dbReference type="ChEBI" id="CHEBI:59789"/>
    </ligand>
</feature>
<keyword evidence="8" id="KW-1185">Reference proteome</keyword>
<dbReference type="InterPro" id="IPR049560">
    <property type="entry name" value="MeTrfase_RsmB-F_NOP2_cat"/>
</dbReference>
<evidence type="ECO:0000256" key="2">
    <source>
        <dbReference type="ARBA" id="ARBA00022679"/>
    </source>
</evidence>